<evidence type="ECO:0000256" key="1">
    <source>
        <dbReference type="ARBA" id="ARBA00000642"/>
    </source>
</evidence>
<keyword evidence="11 13" id="KW-0067">ATP-binding</keyword>
<evidence type="ECO:0000256" key="8">
    <source>
        <dbReference type="ARBA" id="ARBA00022679"/>
    </source>
</evidence>
<evidence type="ECO:0000313" key="17">
    <source>
        <dbReference type="EMBL" id="OGY16896.1"/>
    </source>
</evidence>
<dbReference type="GO" id="GO:0006096">
    <property type="term" value="P:glycolytic process"/>
    <property type="evidence" value="ECO:0007669"/>
    <property type="project" value="UniProtKB-UniRule"/>
</dbReference>
<feature type="binding site" evidence="13 15">
    <location>
        <position position="205"/>
    </location>
    <ligand>
        <name>ATP</name>
        <dbReference type="ChEBI" id="CHEBI:30616"/>
    </ligand>
</feature>
<comment type="similarity">
    <text evidence="3 13 16">Belongs to the phosphoglycerate kinase family.</text>
</comment>
<dbReference type="GO" id="GO:0043531">
    <property type="term" value="F:ADP binding"/>
    <property type="evidence" value="ECO:0007669"/>
    <property type="project" value="TreeGrafter"/>
</dbReference>
<gene>
    <name evidence="13" type="primary">pgk</name>
    <name evidence="17" type="ORF">A2784_03055</name>
</gene>
<keyword evidence="7 13" id="KW-0963">Cytoplasm</keyword>
<dbReference type="GO" id="GO:0004618">
    <property type="term" value="F:phosphoglycerate kinase activity"/>
    <property type="evidence" value="ECO:0007669"/>
    <property type="project" value="UniProtKB-UniRule"/>
</dbReference>
<dbReference type="PIRSF" id="PIRSF000724">
    <property type="entry name" value="Pgk"/>
    <property type="match status" value="1"/>
</dbReference>
<feature type="binding site" evidence="14">
    <location>
        <position position="155"/>
    </location>
    <ligand>
        <name>(2R)-3-phosphoglycerate</name>
        <dbReference type="ChEBI" id="CHEBI:58272"/>
    </ligand>
</feature>
<comment type="caution">
    <text evidence="13">Lacks conserved residue(s) required for the propagation of feature annotation.</text>
</comment>
<evidence type="ECO:0000256" key="7">
    <source>
        <dbReference type="ARBA" id="ARBA00022490"/>
    </source>
</evidence>
<evidence type="ECO:0000256" key="10">
    <source>
        <dbReference type="ARBA" id="ARBA00022777"/>
    </source>
</evidence>
<dbReference type="GO" id="GO:0005829">
    <property type="term" value="C:cytosol"/>
    <property type="evidence" value="ECO:0007669"/>
    <property type="project" value="TreeGrafter"/>
</dbReference>
<comment type="subcellular location">
    <subcellularLocation>
        <location evidence="13">Cytoplasm</location>
    </subcellularLocation>
</comment>
<evidence type="ECO:0000256" key="12">
    <source>
        <dbReference type="ARBA" id="ARBA00023152"/>
    </source>
</evidence>
<dbReference type="FunFam" id="3.40.50.1260:FF:000031">
    <property type="entry name" value="Phosphoglycerate kinase 1"/>
    <property type="match status" value="1"/>
</dbReference>
<dbReference type="InterPro" id="IPR036043">
    <property type="entry name" value="Phosphoglycerate_kinase_sf"/>
</dbReference>
<evidence type="ECO:0000256" key="11">
    <source>
        <dbReference type="ARBA" id="ARBA00022840"/>
    </source>
</evidence>
<dbReference type="PANTHER" id="PTHR11406:SF23">
    <property type="entry name" value="PHOSPHOGLYCERATE KINASE 1, CHLOROPLASTIC-RELATED"/>
    <property type="match status" value="1"/>
</dbReference>
<evidence type="ECO:0000313" key="18">
    <source>
        <dbReference type="Proteomes" id="UP000177324"/>
    </source>
</evidence>
<dbReference type="PROSITE" id="PS00111">
    <property type="entry name" value="PGLYCERATE_KINASE"/>
    <property type="match status" value="1"/>
</dbReference>
<feature type="binding site" evidence="14">
    <location>
        <position position="122"/>
    </location>
    <ligand>
        <name>(2R)-3-phosphoglycerate</name>
        <dbReference type="ChEBI" id="CHEBI:58272"/>
    </ligand>
</feature>
<keyword evidence="8 13" id="KW-0808">Transferase</keyword>
<dbReference type="HAMAP" id="MF_00145">
    <property type="entry name" value="Phosphoglyc_kinase"/>
    <property type="match status" value="1"/>
</dbReference>
<dbReference type="Proteomes" id="UP000177324">
    <property type="component" value="Unassembled WGS sequence"/>
</dbReference>
<dbReference type="Pfam" id="PF00162">
    <property type="entry name" value="PGK"/>
    <property type="match status" value="1"/>
</dbReference>
<dbReference type="UniPathway" id="UPA00109">
    <property type="reaction ID" value="UER00185"/>
</dbReference>
<organism evidence="17 18">
    <name type="scientific">Candidatus Chisholmbacteria bacterium RIFCSPHIGHO2_01_FULL_48_12</name>
    <dbReference type="NCBI Taxonomy" id="1797589"/>
    <lineage>
        <taxon>Bacteria</taxon>
        <taxon>Candidatus Chisholmiibacteriota</taxon>
    </lineage>
</organism>
<evidence type="ECO:0000256" key="5">
    <source>
        <dbReference type="ARBA" id="ARBA00013061"/>
    </source>
</evidence>
<evidence type="ECO:0000256" key="14">
    <source>
        <dbReference type="PIRSR" id="PIRSR000724-1"/>
    </source>
</evidence>
<feature type="binding site" evidence="13">
    <location>
        <position position="40"/>
    </location>
    <ligand>
        <name>substrate</name>
    </ligand>
</feature>
<evidence type="ECO:0000256" key="13">
    <source>
        <dbReference type="HAMAP-Rule" id="MF_00145"/>
    </source>
</evidence>
<evidence type="ECO:0000256" key="6">
    <source>
        <dbReference type="ARBA" id="ARBA00016471"/>
    </source>
</evidence>
<dbReference type="STRING" id="1797589.A2784_03055"/>
<dbReference type="InterPro" id="IPR001576">
    <property type="entry name" value="Phosphoglycerate_kinase"/>
</dbReference>
<feature type="binding site" evidence="13 14">
    <location>
        <begin position="21"/>
        <end position="23"/>
    </location>
    <ligand>
        <name>substrate</name>
    </ligand>
</feature>
<dbReference type="EMBL" id="MHCH01000037">
    <property type="protein sequence ID" value="OGY16896.1"/>
    <property type="molecule type" value="Genomic_DNA"/>
</dbReference>
<dbReference type="InterPro" id="IPR015911">
    <property type="entry name" value="Phosphoglycerate_kinase_CS"/>
</dbReference>
<comment type="subunit">
    <text evidence="4 13">Monomer.</text>
</comment>
<dbReference type="PRINTS" id="PR00477">
    <property type="entry name" value="PHGLYCKINASE"/>
</dbReference>
<evidence type="ECO:0000256" key="16">
    <source>
        <dbReference type="RuleBase" id="RU000532"/>
    </source>
</evidence>
<evidence type="ECO:0000256" key="9">
    <source>
        <dbReference type="ARBA" id="ARBA00022741"/>
    </source>
</evidence>
<comment type="caution">
    <text evidence="17">The sequence shown here is derived from an EMBL/GenBank/DDBJ whole genome shotgun (WGS) entry which is preliminary data.</text>
</comment>
<evidence type="ECO:0000256" key="2">
    <source>
        <dbReference type="ARBA" id="ARBA00004838"/>
    </source>
</evidence>
<dbReference type="EC" id="2.7.2.3" evidence="5 13"/>
<name>A0A1G1VNC3_9BACT</name>
<dbReference type="Gene3D" id="3.40.50.1260">
    <property type="entry name" value="Phosphoglycerate kinase, N-terminal domain"/>
    <property type="match status" value="2"/>
</dbReference>
<keyword evidence="10 13" id="KW-0418">Kinase</keyword>
<dbReference type="FunFam" id="3.40.50.1260:FF:000006">
    <property type="entry name" value="Phosphoglycerate kinase"/>
    <property type="match status" value="1"/>
</dbReference>
<keyword evidence="9 13" id="KW-0547">Nucleotide-binding</keyword>
<evidence type="ECO:0000256" key="3">
    <source>
        <dbReference type="ARBA" id="ARBA00008982"/>
    </source>
</evidence>
<protein>
    <recommendedName>
        <fullName evidence="6 13">Phosphoglycerate kinase</fullName>
        <ecNumber evidence="5 13">2.7.2.3</ecNumber>
    </recommendedName>
</protein>
<feature type="binding site" evidence="13">
    <location>
        <position position="155"/>
    </location>
    <ligand>
        <name>substrate</name>
    </ligand>
</feature>
<comment type="catalytic activity">
    <reaction evidence="1 13 16">
        <text>(2R)-3-phosphoglycerate + ATP = (2R)-3-phospho-glyceroyl phosphate + ADP</text>
        <dbReference type="Rhea" id="RHEA:14801"/>
        <dbReference type="ChEBI" id="CHEBI:30616"/>
        <dbReference type="ChEBI" id="CHEBI:57604"/>
        <dbReference type="ChEBI" id="CHEBI:58272"/>
        <dbReference type="ChEBI" id="CHEBI:456216"/>
        <dbReference type="EC" id="2.7.2.3"/>
    </reaction>
</comment>
<dbReference type="GO" id="GO:0006094">
    <property type="term" value="P:gluconeogenesis"/>
    <property type="evidence" value="ECO:0007669"/>
    <property type="project" value="TreeGrafter"/>
</dbReference>
<feature type="binding site" evidence="14">
    <location>
        <position position="40"/>
    </location>
    <ligand>
        <name>(2R)-3-phosphoglycerate</name>
        <dbReference type="ChEBI" id="CHEBI:58272"/>
    </ligand>
</feature>
<comment type="pathway">
    <text evidence="2 13">Carbohydrate degradation; glycolysis; pyruvate from D-glyceraldehyde 3-phosphate: step 2/5.</text>
</comment>
<dbReference type="PANTHER" id="PTHR11406">
    <property type="entry name" value="PHOSPHOGLYCERATE KINASE"/>
    <property type="match status" value="1"/>
</dbReference>
<feature type="binding site" evidence="13">
    <location>
        <position position="122"/>
    </location>
    <ligand>
        <name>substrate</name>
    </ligand>
</feature>
<dbReference type="AlphaFoldDB" id="A0A1G1VNC3"/>
<evidence type="ECO:0000256" key="15">
    <source>
        <dbReference type="PIRSR" id="PIRSR000724-2"/>
    </source>
</evidence>
<keyword evidence="12 13" id="KW-0324">Glycolysis</keyword>
<evidence type="ECO:0000256" key="4">
    <source>
        <dbReference type="ARBA" id="ARBA00011245"/>
    </source>
</evidence>
<feature type="binding site" evidence="13 15">
    <location>
        <position position="340"/>
    </location>
    <ligand>
        <name>ATP</name>
        <dbReference type="ChEBI" id="CHEBI:30616"/>
    </ligand>
</feature>
<sequence>MRLSSLIATNIKGKTVLVRVDYNVPFSKINHKFVVADDSRIRFSLPTIQYLLDRDCRIILVSHNGRPDGRVVKSLRLEPIAKRLSQLLRHPVQAIAHCQGSAVIQAVASLKPREILLLENIRFCAGETDNDPALAKFLASLADIIVNDAFSASHRAHASVSGVARYKPMIAGLHLEKEVKMLSHLLKNPKKPFVVIIGGAKVSDKVAVVEHLGKIADVILVGGGVANNFLAAEGKPVFNSYLEDVIVDETKRRIDFIKLAHKLLSTNHGKIIYPLDVVAATSINHSGKTIVVNLINPLSFTKLNPKLMYLDIGPNTIKLYREIILQAETVFWNGPMGVFEKPPFATGTLKIASAIAKSQALSVLGGGDTLTAIHQFGLQDRYDYVSAAGGAALEFLAGKSLPGLTPMII</sequence>
<dbReference type="SUPFAM" id="SSF53748">
    <property type="entry name" value="Phosphoglycerate kinase"/>
    <property type="match status" value="1"/>
</dbReference>
<reference evidence="17 18" key="1">
    <citation type="journal article" date="2016" name="Nat. Commun.">
        <title>Thousands of microbial genomes shed light on interconnected biogeochemical processes in an aquifer system.</title>
        <authorList>
            <person name="Anantharaman K."/>
            <person name="Brown C.T."/>
            <person name="Hug L.A."/>
            <person name="Sharon I."/>
            <person name="Castelle C.J."/>
            <person name="Probst A.J."/>
            <person name="Thomas B.C."/>
            <person name="Singh A."/>
            <person name="Wilkins M.J."/>
            <person name="Karaoz U."/>
            <person name="Brodie E.L."/>
            <person name="Williams K.H."/>
            <person name="Hubbard S.S."/>
            <person name="Banfield J.F."/>
        </authorList>
    </citation>
    <scope>NUCLEOTIDE SEQUENCE [LARGE SCALE GENOMIC DNA]</scope>
</reference>
<dbReference type="InterPro" id="IPR015824">
    <property type="entry name" value="Phosphoglycerate_kinase_N"/>
</dbReference>
<feature type="binding site" evidence="13 15">
    <location>
        <begin position="366"/>
        <end position="369"/>
    </location>
    <ligand>
        <name>ATP</name>
        <dbReference type="ChEBI" id="CHEBI:30616"/>
    </ligand>
</feature>
<accession>A0A1G1VNC3</accession>
<dbReference type="GO" id="GO:0005524">
    <property type="term" value="F:ATP binding"/>
    <property type="evidence" value="ECO:0007669"/>
    <property type="project" value="UniProtKB-KW"/>
</dbReference>
<feature type="binding site" evidence="13 14">
    <location>
        <begin position="63"/>
        <end position="66"/>
    </location>
    <ligand>
        <name>substrate</name>
    </ligand>
</feature>
<proteinExistence type="inferred from homology"/>